<dbReference type="SMART" id="SM01321">
    <property type="entry name" value="Y1_Tnp"/>
    <property type="match status" value="1"/>
</dbReference>
<evidence type="ECO:0000259" key="1">
    <source>
        <dbReference type="SMART" id="SM01321"/>
    </source>
</evidence>
<accession>A0A2M7WS63</accession>
<organism evidence="2 3">
    <name type="scientific">Candidatus Zambryskibacteria bacterium CG_4_9_14_3_um_filter_42_15</name>
    <dbReference type="NCBI Taxonomy" id="1975112"/>
    <lineage>
        <taxon>Bacteria</taxon>
        <taxon>Candidatus Zambryskiibacteriota</taxon>
    </lineage>
</organism>
<dbReference type="Gene3D" id="3.30.70.1290">
    <property type="entry name" value="Transposase IS200-like"/>
    <property type="match status" value="1"/>
</dbReference>
<gene>
    <name evidence="2" type="ORF">CO185_01835</name>
</gene>
<name>A0A2M7WS63_9BACT</name>
<dbReference type="PANTHER" id="PTHR34322:SF2">
    <property type="entry name" value="TRANSPOSASE IS200-LIKE DOMAIN-CONTAINING PROTEIN"/>
    <property type="match status" value="1"/>
</dbReference>
<sequence>MASRKDPLVVNEYYHLYNRGVEKRKIFQSVNDYDHFIFLMYICNTAKSIVLRDVDKNFDRGETIVDIGAYCLMPNHFHILLKGKTDGGISNYMLKLLTAYSMYFNKKYKRTGRLFESVFKSSHVDSEEYLKYLYSYIHLNPAKLIDKNWRNNSDKSHEVLLRFVFTYKYSSLNHYLNIINNKILEPKQFPAYFLKPEDHRKELFEWLALAA</sequence>
<dbReference type="GO" id="GO:0004803">
    <property type="term" value="F:transposase activity"/>
    <property type="evidence" value="ECO:0007669"/>
    <property type="project" value="InterPro"/>
</dbReference>
<protein>
    <recommendedName>
        <fullName evidence="1">Transposase IS200-like domain-containing protein</fullName>
    </recommendedName>
</protein>
<evidence type="ECO:0000313" key="3">
    <source>
        <dbReference type="Proteomes" id="UP000230758"/>
    </source>
</evidence>
<dbReference type="Proteomes" id="UP000230758">
    <property type="component" value="Unassembled WGS sequence"/>
</dbReference>
<reference evidence="3" key="1">
    <citation type="submission" date="2017-09" db="EMBL/GenBank/DDBJ databases">
        <title>Depth-based differentiation of microbial function through sediment-hosted aquifers and enrichment of novel symbionts in the deep terrestrial subsurface.</title>
        <authorList>
            <person name="Probst A.J."/>
            <person name="Ladd B."/>
            <person name="Jarett J.K."/>
            <person name="Geller-Mcgrath D.E."/>
            <person name="Sieber C.M.K."/>
            <person name="Emerson J.B."/>
            <person name="Anantharaman K."/>
            <person name="Thomas B.C."/>
            <person name="Malmstrom R."/>
            <person name="Stieglmeier M."/>
            <person name="Klingl A."/>
            <person name="Woyke T."/>
            <person name="Ryan C.M."/>
            <person name="Banfield J.F."/>
        </authorList>
    </citation>
    <scope>NUCLEOTIDE SEQUENCE [LARGE SCALE GENOMIC DNA]</scope>
</reference>
<dbReference type="InterPro" id="IPR002686">
    <property type="entry name" value="Transposase_17"/>
</dbReference>
<comment type="caution">
    <text evidence="2">The sequence shown here is derived from an EMBL/GenBank/DDBJ whole genome shotgun (WGS) entry which is preliminary data.</text>
</comment>
<dbReference type="AlphaFoldDB" id="A0A2M7WS63"/>
<feature type="domain" description="Transposase IS200-like" evidence="1">
    <location>
        <begin position="9"/>
        <end position="140"/>
    </location>
</feature>
<proteinExistence type="predicted"/>
<dbReference type="Pfam" id="PF01797">
    <property type="entry name" value="Y1_Tnp"/>
    <property type="match status" value="1"/>
</dbReference>
<dbReference type="GO" id="GO:0006313">
    <property type="term" value="P:DNA transposition"/>
    <property type="evidence" value="ECO:0007669"/>
    <property type="project" value="InterPro"/>
</dbReference>
<dbReference type="EMBL" id="PFXF01000023">
    <property type="protein sequence ID" value="PJA32716.1"/>
    <property type="molecule type" value="Genomic_DNA"/>
</dbReference>
<evidence type="ECO:0000313" key="2">
    <source>
        <dbReference type="EMBL" id="PJA32716.1"/>
    </source>
</evidence>
<dbReference type="GO" id="GO:0003677">
    <property type="term" value="F:DNA binding"/>
    <property type="evidence" value="ECO:0007669"/>
    <property type="project" value="InterPro"/>
</dbReference>
<dbReference type="SUPFAM" id="SSF143422">
    <property type="entry name" value="Transposase IS200-like"/>
    <property type="match status" value="1"/>
</dbReference>
<dbReference type="PANTHER" id="PTHR34322">
    <property type="entry name" value="TRANSPOSASE, Y1_TNP DOMAIN-CONTAINING"/>
    <property type="match status" value="1"/>
</dbReference>
<dbReference type="InterPro" id="IPR036515">
    <property type="entry name" value="Transposase_17_sf"/>
</dbReference>